<evidence type="ECO:0000313" key="6">
    <source>
        <dbReference type="Proteomes" id="UP000318307"/>
    </source>
</evidence>
<evidence type="ECO:0000256" key="2">
    <source>
        <dbReference type="ARBA" id="ARBA00023125"/>
    </source>
</evidence>
<dbReference type="PANTHER" id="PTHR42756:SF1">
    <property type="entry name" value="TRANSCRIPTIONAL REPRESSOR OF EMRAB OPERON"/>
    <property type="match status" value="1"/>
</dbReference>
<dbReference type="InterPro" id="IPR036388">
    <property type="entry name" value="WH-like_DNA-bd_sf"/>
</dbReference>
<dbReference type="GO" id="GO:0003700">
    <property type="term" value="F:DNA-binding transcription factor activity"/>
    <property type="evidence" value="ECO:0007669"/>
    <property type="project" value="InterPro"/>
</dbReference>
<dbReference type="Proteomes" id="UP000318307">
    <property type="component" value="Unassembled WGS sequence"/>
</dbReference>
<dbReference type="InterPro" id="IPR036390">
    <property type="entry name" value="WH_DNA-bd_sf"/>
</dbReference>
<dbReference type="GO" id="GO:0003677">
    <property type="term" value="F:DNA binding"/>
    <property type="evidence" value="ECO:0007669"/>
    <property type="project" value="UniProtKB-KW"/>
</dbReference>
<keyword evidence="6" id="KW-1185">Reference proteome</keyword>
<dbReference type="SUPFAM" id="SSF46785">
    <property type="entry name" value="Winged helix' DNA-binding domain"/>
    <property type="match status" value="1"/>
</dbReference>
<proteinExistence type="predicted"/>
<comment type="caution">
    <text evidence="5">The sequence shown here is derived from an EMBL/GenBank/DDBJ whole genome shotgun (WGS) entry which is preliminary data.</text>
</comment>
<dbReference type="EMBL" id="VLLC01000014">
    <property type="protein sequence ID" value="TWI71195.1"/>
    <property type="molecule type" value="Genomic_DNA"/>
</dbReference>
<gene>
    <name evidence="5" type="ORF">LZ24_01993</name>
</gene>
<feature type="domain" description="HTH marR-type" evidence="4">
    <location>
        <begin position="5"/>
        <end position="137"/>
    </location>
</feature>
<dbReference type="PROSITE" id="PS50995">
    <property type="entry name" value="HTH_MARR_2"/>
    <property type="match status" value="1"/>
</dbReference>
<evidence type="ECO:0000256" key="1">
    <source>
        <dbReference type="ARBA" id="ARBA00023015"/>
    </source>
</evidence>
<dbReference type="Pfam" id="PF12802">
    <property type="entry name" value="MarR_2"/>
    <property type="match status" value="1"/>
</dbReference>
<keyword evidence="2 5" id="KW-0238">DNA-binding</keyword>
<keyword evidence="1" id="KW-0805">Transcription regulation</keyword>
<evidence type="ECO:0000313" key="5">
    <source>
        <dbReference type="EMBL" id="TWI71195.1"/>
    </source>
</evidence>
<dbReference type="OrthoDB" id="5521015at2"/>
<sequence length="141" mass="16145">MPSYQNFIVFLLAKANQKAQGVLKRYLKPYGLTPVQGLVLEALYNEATLTAGEIGKRLLLDNATVSGVLERLSEAGWIHKTGDTEDRRVIRVSLTRMAMDHQKMLHGDREKVSQEILAPFSHEERIILKRLLRDLYLENDR</sequence>
<protein>
    <submittedName>
        <fullName evidence="5">DNA-binding MarR family transcriptional regulator</fullName>
    </submittedName>
</protein>
<reference evidence="5 6" key="1">
    <citation type="submission" date="2019-07" db="EMBL/GenBank/DDBJ databases">
        <title>Genome sequencing of 100 strains of the haloalkaliphilic chemolithoautotrophic sulfur-oxidizing bacterium Thioalkalivibrio.</title>
        <authorList>
            <person name="Muyzer G."/>
        </authorList>
    </citation>
    <scope>NUCLEOTIDE SEQUENCE [LARGE SCALE GENOMIC DNA]</scope>
    <source>
        <strain evidence="5 6">ASO4-4</strain>
    </source>
</reference>
<dbReference type="PRINTS" id="PR00598">
    <property type="entry name" value="HTHMARR"/>
</dbReference>
<dbReference type="Gene3D" id="1.10.10.10">
    <property type="entry name" value="Winged helix-like DNA-binding domain superfamily/Winged helix DNA-binding domain"/>
    <property type="match status" value="1"/>
</dbReference>
<evidence type="ECO:0000256" key="3">
    <source>
        <dbReference type="ARBA" id="ARBA00023163"/>
    </source>
</evidence>
<name>A0A562RQ30_9BACT</name>
<dbReference type="AlphaFoldDB" id="A0A562RQ30"/>
<dbReference type="SMART" id="SM00347">
    <property type="entry name" value="HTH_MARR"/>
    <property type="match status" value="1"/>
</dbReference>
<keyword evidence="3" id="KW-0804">Transcription</keyword>
<dbReference type="InterPro" id="IPR000835">
    <property type="entry name" value="HTH_MarR-typ"/>
</dbReference>
<organism evidence="5 6">
    <name type="scientific">Desulfobotulus alkaliphilus</name>
    <dbReference type="NCBI Taxonomy" id="622671"/>
    <lineage>
        <taxon>Bacteria</taxon>
        <taxon>Pseudomonadati</taxon>
        <taxon>Thermodesulfobacteriota</taxon>
        <taxon>Desulfobacteria</taxon>
        <taxon>Desulfobacterales</taxon>
        <taxon>Desulfobacteraceae</taxon>
        <taxon>Desulfobotulus</taxon>
    </lineage>
</organism>
<dbReference type="RefSeq" id="WP_144685007.1">
    <property type="nucleotide sequence ID" value="NZ_VLLC01000014.1"/>
</dbReference>
<dbReference type="PANTHER" id="PTHR42756">
    <property type="entry name" value="TRANSCRIPTIONAL REGULATOR, MARR"/>
    <property type="match status" value="1"/>
</dbReference>
<accession>A0A562RQ30</accession>
<evidence type="ECO:0000259" key="4">
    <source>
        <dbReference type="PROSITE" id="PS50995"/>
    </source>
</evidence>